<keyword evidence="1" id="KW-0489">Methyltransferase</keyword>
<evidence type="ECO:0000259" key="4">
    <source>
        <dbReference type="Pfam" id="PF00891"/>
    </source>
</evidence>
<dbReference type="GO" id="GO:0046983">
    <property type="term" value="F:protein dimerization activity"/>
    <property type="evidence" value="ECO:0007669"/>
    <property type="project" value="InterPro"/>
</dbReference>
<dbReference type="FunFam" id="1.10.10.10:FF:000357">
    <property type="entry name" value="Caffeic acid 3-O-methyltransferase"/>
    <property type="match status" value="1"/>
</dbReference>
<feature type="domain" description="O-methyltransferase dimerisation" evidence="5">
    <location>
        <begin position="1"/>
        <end position="96"/>
    </location>
</feature>
<dbReference type="PANTHER" id="PTHR11746">
    <property type="entry name" value="O-METHYLTRANSFERASE"/>
    <property type="match status" value="1"/>
</dbReference>
<dbReference type="GeneID" id="120274792"/>
<protein>
    <submittedName>
        <fullName evidence="7">Caffeic acid 3-O-methyltransferase-like</fullName>
    </submittedName>
</protein>
<dbReference type="RefSeq" id="XP_039137268.1">
    <property type="nucleotide sequence ID" value="XM_039281334.1"/>
</dbReference>
<dbReference type="AlphaFoldDB" id="A0AB40CG63"/>
<evidence type="ECO:0000256" key="2">
    <source>
        <dbReference type="ARBA" id="ARBA00022679"/>
    </source>
</evidence>
<dbReference type="Pfam" id="PF08100">
    <property type="entry name" value="Dimerisation"/>
    <property type="match status" value="1"/>
</dbReference>
<dbReference type="GO" id="GO:0008171">
    <property type="term" value="F:O-methyltransferase activity"/>
    <property type="evidence" value="ECO:0007669"/>
    <property type="project" value="InterPro"/>
</dbReference>
<dbReference type="SUPFAM" id="SSF53335">
    <property type="entry name" value="S-adenosyl-L-methionine-dependent methyltransferases"/>
    <property type="match status" value="1"/>
</dbReference>
<accession>A0AB40CG63</accession>
<evidence type="ECO:0000313" key="7">
    <source>
        <dbReference type="RefSeq" id="XP_039137268.1"/>
    </source>
</evidence>
<keyword evidence="6" id="KW-1185">Reference proteome</keyword>
<evidence type="ECO:0000256" key="3">
    <source>
        <dbReference type="ARBA" id="ARBA00022691"/>
    </source>
</evidence>
<dbReference type="InterPro" id="IPR012967">
    <property type="entry name" value="COMT_dimerisation"/>
</dbReference>
<evidence type="ECO:0000259" key="5">
    <source>
        <dbReference type="Pfam" id="PF08100"/>
    </source>
</evidence>
<dbReference type="InterPro" id="IPR036388">
    <property type="entry name" value="WH-like_DNA-bd_sf"/>
</dbReference>
<dbReference type="InterPro" id="IPR029063">
    <property type="entry name" value="SAM-dependent_MTases_sf"/>
</dbReference>
<dbReference type="Gene3D" id="1.10.10.10">
    <property type="entry name" value="Winged helix-like DNA-binding domain superfamily/Winged helix DNA-binding domain"/>
    <property type="match status" value="1"/>
</dbReference>
<feature type="domain" description="O-methyltransferase C-terminal" evidence="4">
    <location>
        <begin position="118"/>
        <end position="174"/>
    </location>
</feature>
<dbReference type="Gene3D" id="3.40.50.150">
    <property type="entry name" value="Vaccinia Virus protein VP39"/>
    <property type="match status" value="1"/>
</dbReference>
<keyword evidence="3" id="KW-0949">S-adenosyl-L-methionine</keyword>
<evidence type="ECO:0000256" key="1">
    <source>
        <dbReference type="ARBA" id="ARBA00022603"/>
    </source>
</evidence>
<keyword evidence="2" id="KW-0808">Transferase</keyword>
<dbReference type="Proteomes" id="UP001515500">
    <property type="component" value="Chromosome 2"/>
</dbReference>
<proteinExistence type="predicted"/>
<sequence>MDLGCGIALPMMMKAMIELDVLEIMAAARPGALLSPEEIASKIQTSNPDAHEMLDRMLWFLAAHKVMTCEVLVGEEEGKSKRRYGLGPVCKFFTKDENGVSLDPLLLIHHSKFMADTWANIKHAVLDGSVPFVKANGMTIYEHEHKDPHFSELFNETMFNRTTMYMKKMLENYK</sequence>
<dbReference type="GO" id="GO:0032259">
    <property type="term" value="P:methylation"/>
    <property type="evidence" value="ECO:0007669"/>
    <property type="project" value="UniProtKB-KW"/>
</dbReference>
<organism evidence="6 7">
    <name type="scientific">Dioscorea cayennensis subsp. rotundata</name>
    <name type="common">White Guinea yam</name>
    <name type="synonym">Dioscorea rotundata</name>
    <dbReference type="NCBI Taxonomy" id="55577"/>
    <lineage>
        <taxon>Eukaryota</taxon>
        <taxon>Viridiplantae</taxon>
        <taxon>Streptophyta</taxon>
        <taxon>Embryophyta</taxon>
        <taxon>Tracheophyta</taxon>
        <taxon>Spermatophyta</taxon>
        <taxon>Magnoliopsida</taxon>
        <taxon>Liliopsida</taxon>
        <taxon>Dioscoreales</taxon>
        <taxon>Dioscoreaceae</taxon>
        <taxon>Dioscorea</taxon>
    </lineage>
</organism>
<evidence type="ECO:0000313" key="6">
    <source>
        <dbReference type="Proteomes" id="UP001515500"/>
    </source>
</evidence>
<dbReference type="InterPro" id="IPR036390">
    <property type="entry name" value="WH_DNA-bd_sf"/>
</dbReference>
<dbReference type="InterPro" id="IPR001077">
    <property type="entry name" value="COMT_C"/>
</dbReference>
<dbReference type="InterPro" id="IPR016461">
    <property type="entry name" value="COMT-like"/>
</dbReference>
<reference evidence="7" key="1">
    <citation type="submission" date="2025-08" db="UniProtKB">
        <authorList>
            <consortium name="RefSeq"/>
        </authorList>
    </citation>
    <scope>IDENTIFICATION</scope>
</reference>
<dbReference type="Pfam" id="PF00891">
    <property type="entry name" value="Methyltransf_2"/>
    <property type="match status" value="1"/>
</dbReference>
<gene>
    <name evidence="7" type="primary">LOC120274792</name>
</gene>
<dbReference type="PROSITE" id="PS51683">
    <property type="entry name" value="SAM_OMT_II"/>
    <property type="match status" value="1"/>
</dbReference>
<name>A0AB40CG63_DIOCR</name>
<dbReference type="SUPFAM" id="SSF46785">
    <property type="entry name" value="Winged helix' DNA-binding domain"/>
    <property type="match status" value="1"/>
</dbReference>